<feature type="signal peptide" evidence="1">
    <location>
        <begin position="1"/>
        <end position="25"/>
    </location>
</feature>
<dbReference type="Proteomes" id="UP001321786">
    <property type="component" value="Chromosome"/>
</dbReference>
<protein>
    <submittedName>
        <fullName evidence="2">ABC transporter substrate binding protein</fullName>
    </submittedName>
</protein>
<dbReference type="Gene3D" id="3.40.50.2300">
    <property type="match status" value="2"/>
</dbReference>
<dbReference type="PANTHER" id="PTHR35271">
    <property type="entry name" value="ABC TRANSPORTER, SUBSTRATE-BINDING LIPOPROTEIN-RELATED"/>
    <property type="match status" value="1"/>
</dbReference>
<evidence type="ECO:0000313" key="2">
    <source>
        <dbReference type="EMBL" id="BEP29038.1"/>
    </source>
</evidence>
<gene>
    <name evidence="2" type="ORF">HLPR_13690</name>
</gene>
<dbReference type="EMBL" id="AP028654">
    <property type="protein sequence ID" value="BEP29038.1"/>
    <property type="molecule type" value="Genomic_DNA"/>
</dbReference>
<dbReference type="KEGG" id="hprf:HLPR_13690"/>
<evidence type="ECO:0000313" key="3">
    <source>
        <dbReference type="Proteomes" id="UP001321786"/>
    </source>
</evidence>
<proteinExistence type="predicted"/>
<dbReference type="InterPro" id="IPR028082">
    <property type="entry name" value="Peripla_BP_I"/>
</dbReference>
<feature type="chain" id="PRO_5043314103" evidence="1">
    <location>
        <begin position="26"/>
        <end position="379"/>
    </location>
</feature>
<organism evidence="2 3">
    <name type="scientific">Helicovermis profundi</name>
    <dbReference type="NCBI Taxonomy" id="3065157"/>
    <lineage>
        <taxon>Bacteria</taxon>
        <taxon>Bacillati</taxon>
        <taxon>Bacillota</taxon>
        <taxon>Clostridia</taxon>
        <taxon>Helicovermis</taxon>
    </lineage>
</organism>
<evidence type="ECO:0000256" key="1">
    <source>
        <dbReference type="SAM" id="SignalP"/>
    </source>
</evidence>
<dbReference type="PANTHER" id="PTHR35271:SF1">
    <property type="entry name" value="ABC TRANSPORTER, SUBSTRATE-BINDING LIPOPROTEIN"/>
    <property type="match status" value="1"/>
</dbReference>
<accession>A0AAU9E6L2</accession>
<dbReference type="Pfam" id="PF04392">
    <property type="entry name" value="ABC_sub_bind"/>
    <property type="match status" value="1"/>
</dbReference>
<dbReference type="SUPFAM" id="SSF53822">
    <property type="entry name" value="Periplasmic binding protein-like I"/>
    <property type="match status" value="1"/>
</dbReference>
<name>A0AAU9E6L2_9FIRM</name>
<sequence>MNYMYRKIFSIISIFLLIFSNTVNFAEQNLQVPKEKFKIAYLENDPYFNYTGTFYGIIRGLYKDGIVNTIDDIPYSEGDDDSSEIWNYLSNPKISDYLDFNKDAFYQLYNMNEKAQEELIDTLNNTSKYDLVIVLGTRAGKFASANINGTPIMVFSTSNAIGAGITASSEDSGKDNIWAHVDTKRYLRQLNVFYDLFKFKTLGIVFENTESGRVQASYDLVKEFAKSNNVKLIEKHVSEPINPEDQLRYDQELKKAYKEIANEVDAFYLTTGARDTNVLYDYLEEFYNNKIPVFSQVGSREVKKGALMSVYRFNYDEIGYFGADRILKVLGGELPRKLGQEFGETPSISINIEVAKKIDYKPSLELLLIIDTFYKTIIK</sequence>
<dbReference type="AlphaFoldDB" id="A0AAU9E6L2"/>
<reference evidence="2 3" key="1">
    <citation type="submission" date="2023-08" db="EMBL/GenBank/DDBJ databases">
        <title>Helicovermis profunda gen. nov., sp. nov., a novel mesophilic, fermentative bacterium within the Bacillota from a deep-sea hydrothermal vent chimney.</title>
        <authorList>
            <person name="Miyazaki U."/>
            <person name="Mizutani D."/>
            <person name="Hashimoto Y."/>
            <person name="Tame A."/>
            <person name="Sawayama S."/>
            <person name="Miyazaki J."/>
            <person name="Takai K."/>
            <person name="Nakagawa S."/>
        </authorList>
    </citation>
    <scope>NUCLEOTIDE SEQUENCE [LARGE SCALE GENOMIC DNA]</scope>
    <source>
        <strain evidence="2 3">S502</strain>
    </source>
</reference>
<keyword evidence="3" id="KW-1185">Reference proteome</keyword>
<keyword evidence="1" id="KW-0732">Signal</keyword>
<dbReference type="RefSeq" id="WP_338534708.1">
    <property type="nucleotide sequence ID" value="NZ_AP028654.1"/>
</dbReference>
<dbReference type="InterPro" id="IPR007487">
    <property type="entry name" value="ABC_transpt-TYRBP-like"/>
</dbReference>